<dbReference type="PATRIC" id="fig|1121405.3.peg.3337"/>
<reference evidence="1 2" key="1">
    <citation type="journal article" date="2013" name="Genome Announc.">
        <title>Draft genome sequences for three mercury-methylating, sulfate-reducing bacteria.</title>
        <authorList>
            <person name="Brown S.D."/>
            <person name="Hurt R.A.Jr."/>
            <person name="Gilmour C.C."/>
            <person name="Elias D.A."/>
        </authorList>
    </citation>
    <scope>NUCLEOTIDE SEQUENCE [LARGE SCALE GENOMIC DNA]</scope>
    <source>
        <strain evidence="1 2">DSM 2059</strain>
    </source>
</reference>
<evidence type="ECO:0000313" key="1">
    <source>
        <dbReference type="EMBL" id="EPR35918.1"/>
    </source>
</evidence>
<name>S7UU95_DESML</name>
<protein>
    <recommendedName>
        <fullName evidence="3">YkgJ family cysteine cluster protein</fullName>
    </recommendedName>
</protein>
<dbReference type="RefSeq" id="WP_020877734.1">
    <property type="nucleotide sequence ID" value="NZ_ATHJ01000105.1"/>
</dbReference>
<dbReference type="OrthoDB" id="5430968at2"/>
<dbReference type="STRING" id="897.B2D07_15760"/>
<dbReference type="AlphaFoldDB" id="S7UU95"/>
<evidence type="ECO:0000313" key="2">
    <source>
        <dbReference type="Proteomes" id="UP000014977"/>
    </source>
</evidence>
<dbReference type="EMBL" id="ATHJ01000105">
    <property type="protein sequence ID" value="EPR35918.1"/>
    <property type="molecule type" value="Genomic_DNA"/>
</dbReference>
<comment type="caution">
    <text evidence="1">The sequence shown here is derived from an EMBL/GenBank/DDBJ whole genome shotgun (WGS) entry which is preliminary data.</text>
</comment>
<dbReference type="eggNOG" id="COG0727">
    <property type="taxonomic scope" value="Bacteria"/>
</dbReference>
<accession>S7UU95</accession>
<gene>
    <name evidence="1" type="ORF">dsmv_0623</name>
</gene>
<organism evidence="1 2">
    <name type="scientific">Desulfococcus multivorans DSM 2059</name>
    <dbReference type="NCBI Taxonomy" id="1121405"/>
    <lineage>
        <taxon>Bacteria</taxon>
        <taxon>Pseudomonadati</taxon>
        <taxon>Thermodesulfobacteriota</taxon>
        <taxon>Desulfobacteria</taxon>
        <taxon>Desulfobacterales</taxon>
        <taxon>Desulfococcaceae</taxon>
        <taxon>Desulfococcus</taxon>
    </lineage>
</organism>
<proteinExistence type="predicted"/>
<evidence type="ECO:0008006" key="3">
    <source>
        <dbReference type="Google" id="ProtNLM"/>
    </source>
</evidence>
<keyword evidence="2" id="KW-1185">Reference proteome</keyword>
<dbReference type="Proteomes" id="UP000014977">
    <property type="component" value="Unassembled WGS sequence"/>
</dbReference>
<sequence>MTPTPDITAPFIGRLKTLYADMDAAYRKAADHYGFHCRGCEDNCCLTRFFHHTHLEHRYLREGFRRLPDALREEIRERADLARQQTAAAEKEGAPPRIMCPLNGEGWCRLYDYRPMICRLHGIAHEVHPPGRPAFRSPGCAVFSRRAAGRDDFRFDRTPFYRAMALLENELRQAAGITVKLKMTVADMIATFEDRPS</sequence>